<evidence type="ECO:0000313" key="1">
    <source>
        <dbReference type="EMBL" id="CAK0866087.1"/>
    </source>
</evidence>
<keyword evidence="2" id="KW-1185">Reference proteome</keyword>
<dbReference type="Proteomes" id="UP001189429">
    <property type="component" value="Unassembled WGS sequence"/>
</dbReference>
<comment type="caution">
    <text evidence="1">The sequence shown here is derived from an EMBL/GenBank/DDBJ whole genome shotgun (WGS) entry which is preliminary data.</text>
</comment>
<reference evidence="1" key="1">
    <citation type="submission" date="2023-10" db="EMBL/GenBank/DDBJ databases">
        <authorList>
            <person name="Chen Y."/>
            <person name="Shah S."/>
            <person name="Dougan E. K."/>
            <person name="Thang M."/>
            <person name="Chan C."/>
        </authorList>
    </citation>
    <scope>NUCLEOTIDE SEQUENCE [LARGE SCALE GENOMIC DNA]</scope>
</reference>
<dbReference type="EMBL" id="CAUYUJ010016507">
    <property type="protein sequence ID" value="CAK0866087.1"/>
    <property type="molecule type" value="Genomic_DNA"/>
</dbReference>
<name>A0ABN9V309_9DINO</name>
<gene>
    <name evidence="1" type="ORF">PCOR1329_LOCUS53399</name>
</gene>
<protein>
    <submittedName>
        <fullName evidence="1">Uncharacterized protein</fullName>
    </submittedName>
</protein>
<evidence type="ECO:0000313" key="2">
    <source>
        <dbReference type="Proteomes" id="UP001189429"/>
    </source>
</evidence>
<dbReference type="PROSITE" id="PS51257">
    <property type="entry name" value="PROKAR_LIPOPROTEIN"/>
    <property type="match status" value="1"/>
</dbReference>
<proteinExistence type="predicted"/>
<sequence>MRHRCHAVFSSSTACLGAPTSGAWHARYGEIWGSEADATTLLTNAVLTSHGRLLLICSCIAKALGEALNETAERLHRSNMPEQMKSKGAMSVVLITGIESPLTRPAS</sequence>
<organism evidence="1 2">
    <name type="scientific">Prorocentrum cordatum</name>
    <dbReference type="NCBI Taxonomy" id="2364126"/>
    <lineage>
        <taxon>Eukaryota</taxon>
        <taxon>Sar</taxon>
        <taxon>Alveolata</taxon>
        <taxon>Dinophyceae</taxon>
        <taxon>Prorocentrales</taxon>
        <taxon>Prorocentraceae</taxon>
        <taxon>Prorocentrum</taxon>
    </lineage>
</organism>
<accession>A0ABN9V309</accession>